<reference evidence="1 2" key="1">
    <citation type="submission" date="2015-07" db="EMBL/GenBank/DDBJ databases">
        <title>Draft genome sequence of a diazotrophic, plant growth-promoting rhizobacterium of the Pseudomonas syringae complex.</title>
        <authorList>
            <person name="Patten C.L."/>
            <person name="Jeong H."/>
        </authorList>
    </citation>
    <scope>NUCLEOTIDE SEQUENCE [LARGE SCALE GENOMIC DNA]</scope>
    <source>
        <strain evidence="1 2">GR12-2</strain>
    </source>
</reference>
<dbReference type="PATRIC" id="fig|317.243.peg.3252"/>
<gene>
    <name evidence="1" type="ORF">AFK24_04545</name>
</gene>
<dbReference type="Proteomes" id="UP000093104">
    <property type="component" value="Unassembled WGS sequence"/>
</dbReference>
<evidence type="ECO:0000313" key="2">
    <source>
        <dbReference type="Proteomes" id="UP000093104"/>
    </source>
</evidence>
<organism evidence="1 2">
    <name type="scientific">Pseudomonas syringae</name>
    <dbReference type="NCBI Taxonomy" id="317"/>
    <lineage>
        <taxon>Bacteria</taxon>
        <taxon>Pseudomonadati</taxon>
        <taxon>Pseudomonadota</taxon>
        <taxon>Gammaproteobacteria</taxon>
        <taxon>Pseudomonadales</taxon>
        <taxon>Pseudomonadaceae</taxon>
        <taxon>Pseudomonas</taxon>
    </lineage>
</organism>
<dbReference type="AlphaFoldDB" id="A0A1C7ZD55"/>
<evidence type="ECO:0000313" key="1">
    <source>
        <dbReference type="EMBL" id="OCR26265.1"/>
    </source>
</evidence>
<name>A0A1C7ZD55_PSESX</name>
<comment type="caution">
    <text evidence="1">The sequence shown here is derived from an EMBL/GenBank/DDBJ whole genome shotgun (WGS) entry which is preliminary data.</text>
</comment>
<protein>
    <submittedName>
        <fullName evidence="1">Uncharacterized protein</fullName>
    </submittedName>
</protein>
<dbReference type="EMBL" id="LGSI01000017">
    <property type="protein sequence ID" value="OCR26265.1"/>
    <property type="molecule type" value="Genomic_DNA"/>
</dbReference>
<sequence length="239" mass="27355">MLFCSIFSKAVYQSSTSPPIRFNRQRREVAYVAKRGQPPRFVPWEEVIACVSSGKVITQYGSHNSFSLMIGLRDSENGDVVWITVPTASLMLAVSEWEAIRGYMEEGLSALPPPMSENYEEGTVAHFHLCRVAYRENHWYVTYLFGFILIQFCSGWTLPCHIAAWVERLPKTSFPKSVLDWSKPLPPEQWQKPSAELIAQSKAVRKSLRQGKSLFEHFRELNKTSVDVQRVEIPKRANS</sequence>
<proteinExistence type="predicted"/>
<accession>A0A1C7ZD55</accession>